<protein>
    <recommendedName>
        <fullName evidence="4">Protein kinase domain-containing protein</fullName>
    </recommendedName>
</protein>
<dbReference type="Gene3D" id="3.30.40.10">
    <property type="entry name" value="Zinc/RING finger domain, C3HC4 (zinc finger)"/>
    <property type="match status" value="1"/>
</dbReference>
<dbReference type="CDD" id="cd15489">
    <property type="entry name" value="PHD_SF"/>
    <property type="match status" value="1"/>
</dbReference>
<keyword evidence="3" id="KW-1185">Reference proteome</keyword>
<dbReference type="EMBL" id="JACAZI010000011">
    <property type="protein sequence ID" value="KAF7348565.1"/>
    <property type="molecule type" value="Genomic_DNA"/>
</dbReference>
<dbReference type="Proteomes" id="UP000620124">
    <property type="component" value="Unassembled WGS sequence"/>
</dbReference>
<dbReference type="SUPFAM" id="SSF57903">
    <property type="entry name" value="FYVE/PHD zinc finger"/>
    <property type="match status" value="1"/>
</dbReference>
<dbReference type="AlphaFoldDB" id="A0A8H7CSG7"/>
<proteinExistence type="predicted"/>
<dbReference type="InterPro" id="IPR011009">
    <property type="entry name" value="Kinase-like_dom_sf"/>
</dbReference>
<evidence type="ECO:0008006" key="4">
    <source>
        <dbReference type="Google" id="ProtNLM"/>
    </source>
</evidence>
<sequence>MWIIQQIILSKNLELIHEIGSGPGYFVHAGQNKGTAVIVKVFNTGYGPTARQRLKSAAALSQGFMHPNVLRIAGISSPDCSSHFIVYENGHCKNAEGSLAAALSNDLARSIMLGFKMVEHTIIISSDPWLIQAFQIAGLSAGINYLCMQGLYPAFMGVENFDIFVGVDDRFLISFNPSSPEKIDDTAGSQEPEAIWIFFNALCQKVLTSANRVLHEEQIDRNPAIPDTVRPSPVFEDFPLPPASALQNIEEEERIIPPRREYVWRTMARGQQSLATVARRMTLDLEMDLARLHRLTRTDEQSPHRCPGYVREEITLAPTTLNSAVVAHDTPSPLEICLICHEVVGLREVFQCICGDPAPGSRHTIKCRVCELWSHSDCVGSPKKQFTCEPCSLRAEMTGRLSFADTPSHLDAEPRVSEHRYTEFRHNSRIPSSRRALLRALELAKEAVQLDSTNEDPQATVTAYGRSVALMNEVLERVRRGEDDTAARSRRNGRPRNAVTQEEEIRRLQNIRDTYADRRNTLSIVYNIPYSTTTELDAVFLESTPSSTDADIMPLRRTIQPRN</sequence>
<dbReference type="OrthoDB" id="2245455at2759"/>
<dbReference type="InterPro" id="IPR013083">
    <property type="entry name" value="Znf_RING/FYVE/PHD"/>
</dbReference>
<name>A0A8H7CSG7_9AGAR</name>
<comment type="caution">
    <text evidence="2">The sequence shown here is derived from an EMBL/GenBank/DDBJ whole genome shotgun (WGS) entry which is preliminary data.</text>
</comment>
<dbReference type="Gene3D" id="3.30.200.20">
    <property type="entry name" value="Phosphorylase Kinase, domain 1"/>
    <property type="match status" value="1"/>
</dbReference>
<evidence type="ECO:0000313" key="2">
    <source>
        <dbReference type="EMBL" id="KAF7348565.1"/>
    </source>
</evidence>
<gene>
    <name evidence="2" type="ORF">MVEN_01374100</name>
</gene>
<organism evidence="2 3">
    <name type="scientific">Mycena venus</name>
    <dbReference type="NCBI Taxonomy" id="2733690"/>
    <lineage>
        <taxon>Eukaryota</taxon>
        <taxon>Fungi</taxon>
        <taxon>Dikarya</taxon>
        <taxon>Basidiomycota</taxon>
        <taxon>Agaricomycotina</taxon>
        <taxon>Agaricomycetes</taxon>
        <taxon>Agaricomycetidae</taxon>
        <taxon>Agaricales</taxon>
        <taxon>Marasmiineae</taxon>
        <taxon>Mycenaceae</taxon>
        <taxon>Mycena</taxon>
    </lineage>
</organism>
<dbReference type="SUPFAM" id="SSF56112">
    <property type="entry name" value="Protein kinase-like (PK-like)"/>
    <property type="match status" value="1"/>
</dbReference>
<dbReference type="InterPro" id="IPR011011">
    <property type="entry name" value="Znf_FYVE_PHD"/>
</dbReference>
<feature type="region of interest" description="Disordered" evidence="1">
    <location>
        <begin position="480"/>
        <end position="501"/>
    </location>
</feature>
<reference evidence="2" key="1">
    <citation type="submission" date="2020-05" db="EMBL/GenBank/DDBJ databases">
        <title>Mycena genomes resolve the evolution of fungal bioluminescence.</title>
        <authorList>
            <person name="Tsai I.J."/>
        </authorList>
    </citation>
    <scope>NUCLEOTIDE SEQUENCE</scope>
    <source>
        <strain evidence="2">CCC161011</strain>
    </source>
</reference>
<accession>A0A8H7CSG7</accession>
<evidence type="ECO:0000313" key="3">
    <source>
        <dbReference type="Proteomes" id="UP000620124"/>
    </source>
</evidence>
<evidence type="ECO:0000256" key="1">
    <source>
        <dbReference type="SAM" id="MobiDB-lite"/>
    </source>
</evidence>